<dbReference type="Proteomes" id="UP001595937">
    <property type="component" value="Unassembled WGS sequence"/>
</dbReference>
<keyword evidence="4" id="KW-0378">Hydrolase</keyword>
<accession>A0ABW0FJ23</accession>
<dbReference type="EMBL" id="JBHSLN010000087">
    <property type="protein sequence ID" value="MFC5299207.1"/>
    <property type="molecule type" value="Genomic_DNA"/>
</dbReference>
<dbReference type="SUPFAM" id="SSF51445">
    <property type="entry name" value="(Trans)glycosidases"/>
    <property type="match status" value="1"/>
</dbReference>
<dbReference type="Gene3D" id="3.20.20.80">
    <property type="entry name" value="Glycosidases"/>
    <property type="match status" value="1"/>
</dbReference>
<comment type="catalytic activity">
    <reaction evidence="6">
        <text>an N(4)-(oligosaccharide-(1-&gt;3)-[oligosaccharide-(1-&gt;6)]-beta-D-Man-(1-&gt;4)-beta-D-GlcNAc-(1-&gt;4)-alpha-D-GlcNAc)-L-asparaginyl-[protein] + H2O = an oligosaccharide-(1-&gt;3)-[oligosaccharide-(1-&gt;6)]-beta-D-Man-(1-&gt;4)-D-GlcNAc + N(4)-(N-acetyl-beta-D-glucosaminyl)-L-asparaginyl-[protein]</text>
        <dbReference type="Rhea" id="RHEA:73067"/>
        <dbReference type="Rhea" id="RHEA-COMP:12603"/>
        <dbReference type="Rhea" id="RHEA-COMP:18176"/>
        <dbReference type="ChEBI" id="CHEBI:15377"/>
        <dbReference type="ChEBI" id="CHEBI:132248"/>
        <dbReference type="ChEBI" id="CHEBI:192714"/>
        <dbReference type="ChEBI" id="CHEBI:192715"/>
        <dbReference type="EC" id="3.2.1.96"/>
    </reaction>
</comment>
<evidence type="ECO:0000256" key="6">
    <source>
        <dbReference type="ARBA" id="ARBA00034414"/>
    </source>
</evidence>
<comment type="caution">
    <text evidence="8">The sequence shown here is derived from an EMBL/GenBank/DDBJ whole genome shotgun (WGS) entry which is preliminary data.</text>
</comment>
<reference evidence="9" key="1">
    <citation type="journal article" date="2019" name="Int. J. Syst. Evol. Microbiol.">
        <title>The Global Catalogue of Microorganisms (GCM) 10K type strain sequencing project: providing services to taxonomists for standard genome sequencing and annotation.</title>
        <authorList>
            <consortium name="The Broad Institute Genomics Platform"/>
            <consortium name="The Broad Institute Genome Sequencing Center for Infectious Disease"/>
            <person name="Wu L."/>
            <person name="Ma J."/>
        </authorList>
    </citation>
    <scope>NUCLEOTIDE SEQUENCE [LARGE SCALE GENOMIC DNA]</scope>
    <source>
        <strain evidence="9">CGMCC 1.16455</strain>
    </source>
</reference>
<keyword evidence="3" id="KW-0732">Signal</keyword>
<protein>
    <recommendedName>
        <fullName evidence="2">mannosyl-glycoprotein endo-beta-N-acetylglucosaminidase</fullName>
        <ecNumber evidence="2">3.2.1.96</ecNumber>
    </recommendedName>
</protein>
<evidence type="ECO:0000256" key="1">
    <source>
        <dbReference type="ARBA" id="ARBA00009336"/>
    </source>
</evidence>
<name>A0ABW0FJ23_9MICO</name>
<evidence type="ECO:0000259" key="7">
    <source>
        <dbReference type="Pfam" id="PF23916"/>
    </source>
</evidence>
<keyword evidence="5" id="KW-0326">Glycosidase</keyword>
<dbReference type="EC" id="3.2.1.96" evidence="2"/>
<organism evidence="8 9">
    <name type="scientific">Brachybacterium tyrofermentans</name>
    <dbReference type="NCBI Taxonomy" id="47848"/>
    <lineage>
        <taxon>Bacteria</taxon>
        <taxon>Bacillati</taxon>
        <taxon>Actinomycetota</taxon>
        <taxon>Actinomycetes</taxon>
        <taxon>Micrococcales</taxon>
        <taxon>Dermabacteraceae</taxon>
        <taxon>Brachybacterium</taxon>
    </lineage>
</organism>
<gene>
    <name evidence="8" type="ORF">ACFPK8_16955</name>
</gene>
<evidence type="ECO:0000313" key="9">
    <source>
        <dbReference type="Proteomes" id="UP001595937"/>
    </source>
</evidence>
<evidence type="ECO:0000256" key="4">
    <source>
        <dbReference type="ARBA" id="ARBA00022801"/>
    </source>
</evidence>
<dbReference type="RefSeq" id="WP_193117981.1">
    <property type="nucleotide sequence ID" value="NZ_BAAAIR010000033.1"/>
</dbReference>
<dbReference type="Pfam" id="PF23916">
    <property type="entry name" value="TIM-barrel_EndoS"/>
    <property type="match status" value="1"/>
</dbReference>
<evidence type="ECO:0000256" key="5">
    <source>
        <dbReference type="ARBA" id="ARBA00023295"/>
    </source>
</evidence>
<sequence>MVASPYPRTALQMAYFRTWHDRVADPTKPNSFGDIPAEVDVAFVFPDFTPPQNPFWRTLREEYVPALHERGTRVVRTTDISALLDPSFPDTATGHRDLAEKLVTELVHEHGLDGLDIDMESYLDAEQAERAAGVFHELARLVGKESGTDSLLIYDTNLGGDEQVFQHTADLYDYVLVQSYGRTVESLQETWDSFAPLIPAERYLIGFSFYEEFDLNRWDDTSEPFETSRAVDYADWQPDGATKAGVFSYAVDRDGVEFLDDRITETGYTWTRRLSERLHRGDA</sequence>
<dbReference type="GeneID" id="303296859"/>
<keyword evidence="9" id="KW-1185">Reference proteome</keyword>
<evidence type="ECO:0000313" key="8">
    <source>
        <dbReference type="EMBL" id="MFC5299207.1"/>
    </source>
</evidence>
<feature type="domain" description="Endo-beta-N-acetylglucosaminidase EndoS/F2-like TIM-barrel" evidence="7">
    <location>
        <begin position="14"/>
        <end position="248"/>
    </location>
</feature>
<dbReference type="InterPro" id="IPR017853">
    <property type="entry name" value="GH"/>
</dbReference>
<proteinExistence type="inferred from homology"/>
<comment type="similarity">
    <text evidence="1">Belongs to the glycosyl hydrolase 18 family.</text>
</comment>
<evidence type="ECO:0000256" key="2">
    <source>
        <dbReference type="ARBA" id="ARBA00012566"/>
    </source>
</evidence>
<evidence type="ECO:0000256" key="3">
    <source>
        <dbReference type="ARBA" id="ARBA00022729"/>
    </source>
</evidence>
<dbReference type="InterPro" id="IPR057016">
    <property type="entry name" value="EndoS_F2-like_TIM-barrel"/>
</dbReference>